<dbReference type="OrthoDB" id="63188at2"/>
<dbReference type="Proteomes" id="UP000230161">
    <property type="component" value="Unassembled WGS sequence"/>
</dbReference>
<feature type="transmembrane region" description="Helical" evidence="6">
    <location>
        <begin position="98"/>
        <end position="122"/>
    </location>
</feature>
<keyword evidence="5" id="KW-0046">Antibiotic resistance</keyword>
<dbReference type="InterPro" id="IPR013525">
    <property type="entry name" value="ABC2_TM"/>
</dbReference>
<organism evidence="8 9">
    <name type="scientific">Compostimonas suwonensis</name>
    <dbReference type="NCBI Taxonomy" id="1048394"/>
    <lineage>
        <taxon>Bacteria</taxon>
        <taxon>Bacillati</taxon>
        <taxon>Actinomycetota</taxon>
        <taxon>Actinomycetes</taxon>
        <taxon>Micrococcales</taxon>
        <taxon>Microbacteriaceae</taxon>
        <taxon>Compostimonas</taxon>
    </lineage>
</organism>
<dbReference type="RefSeq" id="WP_100345171.1">
    <property type="nucleotide sequence ID" value="NZ_PGFB01000004.1"/>
</dbReference>
<feature type="transmembrane region" description="Helical" evidence="6">
    <location>
        <begin position="50"/>
        <end position="77"/>
    </location>
</feature>
<feature type="domain" description="ABC-2 type transporter transmembrane" evidence="7">
    <location>
        <begin position="9"/>
        <end position="205"/>
    </location>
</feature>
<evidence type="ECO:0000313" key="8">
    <source>
        <dbReference type="EMBL" id="PJJ61421.1"/>
    </source>
</evidence>
<dbReference type="Pfam" id="PF01061">
    <property type="entry name" value="ABC2_membrane"/>
    <property type="match status" value="1"/>
</dbReference>
<evidence type="ECO:0000259" key="7">
    <source>
        <dbReference type="Pfam" id="PF01061"/>
    </source>
</evidence>
<dbReference type="InterPro" id="IPR051784">
    <property type="entry name" value="Nod_factor_ABC_transporter"/>
</dbReference>
<evidence type="ECO:0000256" key="3">
    <source>
        <dbReference type="ARBA" id="ARBA00022989"/>
    </source>
</evidence>
<reference evidence="8 9" key="1">
    <citation type="submission" date="2017-11" db="EMBL/GenBank/DDBJ databases">
        <title>Genomic Encyclopedia of Archaeal and Bacterial Type Strains, Phase II (KMG-II): From Individual Species to Whole Genera.</title>
        <authorList>
            <person name="Goeker M."/>
        </authorList>
    </citation>
    <scope>NUCLEOTIDE SEQUENCE [LARGE SCALE GENOMIC DNA]</scope>
    <source>
        <strain evidence="8 9">DSM 25625</strain>
    </source>
</reference>
<gene>
    <name evidence="8" type="ORF">CLV54_2366</name>
</gene>
<dbReference type="GO" id="GO:0046677">
    <property type="term" value="P:response to antibiotic"/>
    <property type="evidence" value="ECO:0007669"/>
    <property type="project" value="UniProtKB-KW"/>
</dbReference>
<proteinExistence type="predicted"/>
<feature type="transmembrane region" description="Helical" evidence="6">
    <location>
        <begin position="218"/>
        <end position="238"/>
    </location>
</feature>
<keyword evidence="4 6" id="KW-0472">Membrane</keyword>
<accession>A0A2M9BU26</accession>
<keyword evidence="3 6" id="KW-1133">Transmembrane helix</keyword>
<evidence type="ECO:0000256" key="5">
    <source>
        <dbReference type="ARBA" id="ARBA00023251"/>
    </source>
</evidence>
<dbReference type="InterPro" id="IPR000412">
    <property type="entry name" value="ABC_2_transport"/>
</dbReference>
<feature type="transmembrane region" description="Helical" evidence="6">
    <location>
        <begin position="167"/>
        <end position="185"/>
    </location>
</feature>
<sequence length="247" mass="26494">MRPRYIALEVARQLRNLRSLVFTFVLPVVMLLIFGGAYGSSGQLDGSTGLPWLVVTTVQMAGYGAMMAALSQAFTIVNERSIGWNRQLRITPLSGTGYLVSKVVAALTIALLSILLTIAVSTLVLGARLAPAEWAMAALGLWIGVIPFALIAILIGQFAKPEFAQPLFMVTFLGLAILGGLWIPLQVMPGWVSDVAQIVPSYWLNRLGQMGALGSGGALTPALVLGCWAVVLTVLIVWRYRRDAARA</sequence>
<feature type="transmembrane region" description="Helical" evidence="6">
    <location>
        <begin position="20"/>
        <end position="38"/>
    </location>
</feature>
<name>A0A2M9BU26_9MICO</name>
<evidence type="ECO:0000256" key="6">
    <source>
        <dbReference type="SAM" id="Phobius"/>
    </source>
</evidence>
<dbReference type="EMBL" id="PGFB01000004">
    <property type="protein sequence ID" value="PJJ61421.1"/>
    <property type="molecule type" value="Genomic_DNA"/>
</dbReference>
<evidence type="ECO:0000313" key="9">
    <source>
        <dbReference type="Proteomes" id="UP000230161"/>
    </source>
</evidence>
<comment type="caution">
    <text evidence="8">The sequence shown here is derived from an EMBL/GenBank/DDBJ whole genome shotgun (WGS) entry which is preliminary data.</text>
</comment>
<dbReference type="GO" id="GO:0043190">
    <property type="term" value="C:ATP-binding cassette (ABC) transporter complex"/>
    <property type="evidence" value="ECO:0007669"/>
    <property type="project" value="InterPro"/>
</dbReference>
<comment type="subcellular location">
    <subcellularLocation>
        <location evidence="1">Membrane</location>
        <topology evidence="1">Multi-pass membrane protein</topology>
    </subcellularLocation>
</comment>
<dbReference type="AlphaFoldDB" id="A0A2M9BU26"/>
<keyword evidence="9" id="KW-1185">Reference proteome</keyword>
<dbReference type="PIRSF" id="PIRSF006648">
    <property type="entry name" value="DrrB"/>
    <property type="match status" value="1"/>
</dbReference>
<keyword evidence="2 6" id="KW-0812">Transmembrane</keyword>
<dbReference type="PANTHER" id="PTHR43229">
    <property type="entry name" value="NODULATION PROTEIN J"/>
    <property type="match status" value="1"/>
</dbReference>
<dbReference type="PANTHER" id="PTHR43229:SF2">
    <property type="entry name" value="NODULATION PROTEIN J"/>
    <property type="match status" value="1"/>
</dbReference>
<dbReference type="GO" id="GO:0140359">
    <property type="term" value="F:ABC-type transporter activity"/>
    <property type="evidence" value="ECO:0007669"/>
    <property type="project" value="InterPro"/>
</dbReference>
<feature type="transmembrane region" description="Helical" evidence="6">
    <location>
        <begin position="134"/>
        <end position="155"/>
    </location>
</feature>
<evidence type="ECO:0000256" key="2">
    <source>
        <dbReference type="ARBA" id="ARBA00022692"/>
    </source>
</evidence>
<evidence type="ECO:0000256" key="4">
    <source>
        <dbReference type="ARBA" id="ARBA00023136"/>
    </source>
</evidence>
<evidence type="ECO:0000256" key="1">
    <source>
        <dbReference type="ARBA" id="ARBA00004141"/>
    </source>
</evidence>
<protein>
    <submittedName>
        <fullName evidence="8">ABC-2 type transport system permease protein</fullName>
    </submittedName>
</protein>